<evidence type="ECO:0000313" key="2">
    <source>
        <dbReference type="EMBL" id="CDH54784.1"/>
    </source>
</evidence>
<dbReference type="InterPro" id="IPR011990">
    <property type="entry name" value="TPR-like_helical_dom_sf"/>
</dbReference>
<dbReference type="Gene3D" id="1.25.40.10">
    <property type="entry name" value="Tetratricopeptide repeat domain"/>
    <property type="match status" value="1"/>
</dbReference>
<proteinExistence type="predicted"/>
<keyword evidence="3" id="KW-1185">Reference proteome</keyword>
<name>A0A068RXQ1_9FUNG</name>
<evidence type="ECO:0000313" key="3">
    <source>
        <dbReference type="Proteomes" id="UP000027586"/>
    </source>
</evidence>
<gene>
    <name evidence="2" type="ORF">LCOR_06001.1</name>
</gene>
<dbReference type="InterPro" id="IPR032675">
    <property type="entry name" value="LRR_dom_sf"/>
</dbReference>
<dbReference type="InterPro" id="IPR019734">
    <property type="entry name" value="TPR_rpt"/>
</dbReference>
<sequence>MLIEDNINWSELLEHPIVTAQHCNDGNRIAAVTKTLQQTAQQFAQLLNERATLLASSAQFDTALRDAVAIIAILPVSSLGYLCTGDVYCQKGHYDAAISIYDQGLEAVPESDPYYKQLQQHHMNAVTNNSKRIDFISQLPLDIVITNIIPRIEPDYYYESRCEYLYVSLAWQKRILQQHKGLRFSFMQKDTISNGHTQLIRFAPYIQKLQGTMTDVHLDDLFSRARFSNLKELELHCDPTTPRRPFIIGLELVAQSLTHLTILHCPSIQLRDILETCPSLESLETSDVEVIMPSSSTESYPKMISLALYGISEAALAYDNMVDVLSRFPSLLILEVSPMPESRILTVLQEHCPYLQRLFYGPKRLDYTTPDPLTVYPNRRGMVSVHLGDEESSFQQDDLIQFLYQQRKSLQMIDFNGKIRKGHDGLWELSNGKVMQCNDRAGSLSFAHDDPSRQQSEASFKRLVNFDFWMMDETQATPFIQWILLNASNINAIRILDSNCQPDIANAMVSLKHLSRFEIDTHNETGGRYSTGIQQFFEYHIAMGEHSTLEEVIIHMWKYVETSAKAWIPFLSQLRCLKKFHLSADTISKDCLSSLEEIGRGFPALNELTLGVDGSEMAHGLLKTLRLHPNLKCLRIGASSLSDNDLVALCTFRNLKYLHLQCAVPKDLLAILQDHISNVEIESE</sequence>
<feature type="repeat" description="TPR" evidence="1">
    <location>
        <begin position="78"/>
        <end position="111"/>
    </location>
</feature>
<dbReference type="Gene3D" id="3.80.10.10">
    <property type="entry name" value="Ribonuclease Inhibitor"/>
    <property type="match status" value="2"/>
</dbReference>
<dbReference type="Proteomes" id="UP000027586">
    <property type="component" value="Unassembled WGS sequence"/>
</dbReference>
<comment type="caution">
    <text evidence="2">The sequence shown here is derived from an EMBL/GenBank/DDBJ whole genome shotgun (WGS) entry which is preliminary data.</text>
</comment>
<dbReference type="PROSITE" id="PS50005">
    <property type="entry name" value="TPR"/>
    <property type="match status" value="1"/>
</dbReference>
<dbReference type="OrthoDB" id="2243253at2759"/>
<dbReference type="SUPFAM" id="SSF52047">
    <property type="entry name" value="RNI-like"/>
    <property type="match status" value="2"/>
</dbReference>
<protein>
    <submittedName>
        <fullName evidence="2">Uncharacterized protein</fullName>
    </submittedName>
</protein>
<evidence type="ECO:0000256" key="1">
    <source>
        <dbReference type="PROSITE-ProRule" id="PRU00339"/>
    </source>
</evidence>
<dbReference type="AlphaFoldDB" id="A0A068RXQ1"/>
<dbReference type="VEuPathDB" id="FungiDB:LCOR_06001.1"/>
<organism evidence="2 3">
    <name type="scientific">Lichtheimia corymbifera JMRC:FSU:9682</name>
    <dbReference type="NCBI Taxonomy" id="1263082"/>
    <lineage>
        <taxon>Eukaryota</taxon>
        <taxon>Fungi</taxon>
        <taxon>Fungi incertae sedis</taxon>
        <taxon>Mucoromycota</taxon>
        <taxon>Mucoromycotina</taxon>
        <taxon>Mucoromycetes</taxon>
        <taxon>Mucorales</taxon>
        <taxon>Lichtheimiaceae</taxon>
        <taxon>Lichtheimia</taxon>
    </lineage>
</organism>
<accession>A0A068RXQ1</accession>
<keyword evidence="1" id="KW-0802">TPR repeat</keyword>
<reference evidence="2" key="1">
    <citation type="submission" date="2013-08" db="EMBL/GenBank/DDBJ databases">
        <title>Gene expansion shapes genome architecture in the human pathogen Lichtheimia corymbifera: an evolutionary genomics analysis in the ancient terrestrial Mucorales (Mucoromycotina).</title>
        <authorList>
            <person name="Schwartze V.U."/>
            <person name="Winter S."/>
            <person name="Shelest E."/>
            <person name="Marcet-Houben M."/>
            <person name="Horn F."/>
            <person name="Wehner S."/>
            <person name="Hoffmann K."/>
            <person name="Riege K."/>
            <person name="Sammeth M."/>
            <person name="Nowrousian M."/>
            <person name="Valiante V."/>
            <person name="Linde J."/>
            <person name="Jacobsen I.D."/>
            <person name="Marz M."/>
            <person name="Brakhage A.A."/>
            <person name="Gabaldon T."/>
            <person name="Bocker S."/>
            <person name="Voigt K."/>
        </authorList>
    </citation>
    <scope>NUCLEOTIDE SEQUENCE [LARGE SCALE GENOMIC DNA]</scope>
    <source>
        <strain evidence="2">FSU 9682</strain>
    </source>
</reference>
<dbReference type="EMBL" id="CBTN010000025">
    <property type="protein sequence ID" value="CDH54784.1"/>
    <property type="molecule type" value="Genomic_DNA"/>
</dbReference>
<dbReference type="SUPFAM" id="SSF48452">
    <property type="entry name" value="TPR-like"/>
    <property type="match status" value="1"/>
</dbReference>